<evidence type="ECO:0000313" key="3">
    <source>
        <dbReference type="Proteomes" id="UP000510822"/>
    </source>
</evidence>
<protein>
    <submittedName>
        <fullName evidence="2">DUF3862 domain-containing protein</fullName>
    </submittedName>
</protein>
<reference evidence="2 3" key="1">
    <citation type="journal article" date="2016" name="Int. J. Syst. Evol. Microbiol.">
        <title>Chitinibacter fontanus sp. nov., isolated from a spring.</title>
        <authorList>
            <person name="Sheu S.Y."/>
            <person name="Li Y.S."/>
            <person name="Young C.C."/>
            <person name="Chen W.M."/>
        </authorList>
    </citation>
    <scope>NUCLEOTIDE SEQUENCE [LARGE SCALE GENOMIC DNA]</scope>
    <source>
        <strain evidence="2 3">STM-7</strain>
    </source>
</reference>
<dbReference type="Gene3D" id="3.30.1450.10">
    <property type="match status" value="1"/>
</dbReference>
<dbReference type="Proteomes" id="UP000510822">
    <property type="component" value="Chromosome"/>
</dbReference>
<sequence>MSAVLTFCLVACSKVTAENYQKISTGMSRAEVVALLGEPSTSHSSSLLGVSGESAVWESGKVKIEATFVNDALLTRQLVQQ</sequence>
<evidence type="ECO:0000256" key="1">
    <source>
        <dbReference type="ARBA" id="ARBA00022729"/>
    </source>
</evidence>
<gene>
    <name evidence="2" type="ORF">HZU75_05015</name>
</gene>
<dbReference type="KEGG" id="cfon:HZU75_05015"/>
<evidence type="ECO:0000313" key="2">
    <source>
        <dbReference type="EMBL" id="QLI83184.1"/>
    </source>
</evidence>
<organism evidence="2 3">
    <name type="scientific">Chitinibacter fontanus</name>
    <dbReference type="NCBI Taxonomy" id="1737446"/>
    <lineage>
        <taxon>Bacteria</taxon>
        <taxon>Pseudomonadati</taxon>
        <taxon>Pseudomonadota</taxon>
        <taxon>Betaproteobacteria</taxon>
        <taxon>Neisseriales</taxon>
        <taxon>Chitinibacteraceae</taxon>
        <taxon>Chitinibacter</taxon>
    </lineage>
</organism>
<keyword evidence="1" id="KW-0732">Signal</keyword>
<accession>A0A7D5ZHN5</accession>
<dbReference type="InterPro" id="IPR037873">
    <property type="entry name" value="BamE-like"/>
</dbReference>
<dbReference type="InterPro" id="IPR024418">
    <property type="entry name" value="DUF3862"/>
</dbReference>
<name>A0A7D5ZHN5_9NEIS</name>
<dbReference type="EMBL" id="CP058952">
    <property type="protein sequence ID" value="QLI83184.1"/>
    <property type="molecule type" value="Genomic_DNA"/>
</dbReference>
<dbReference type="AlphaFoldDB" id="A0A7D5ZHN5"/>
<keyword evidence="3" id="KW-1185">Reference proteome</keyword>
<proteinExistence type="predicted"/>
<dbReference type="Pfam" id="PF12978">
    <property type="entry name" value="DUF3862"/>
    <property type="match status" value="1"/>
</dbReference>